<feature type="region of interest" description="Disordered" evidence="1">
    <location>
        <begin position="246"/>
        <end position="307"/>
    </location>
</feature>
<dbReference type="Proteomes" id="UP000575083">
    <property type="component" value="Unassembled WGS sequence"/>
</dbReference>
<feature type="domain" description="RimK-like ATPgrasp N-terminal" evidence="2">
    <location>
        <begin position="28"/>
        <end position="177"/>
    </location>
</feature>
<reference evidence="3 4" key="1">
    <citation type="submission" date="2020-08" db="EMBL/GenBank/DDBJ databases">
        <title>Functional genomics of gut bacteria from endangered species of beetles.</title>
        <authorList>
            <person name="Carlos-Shanley C."/>
        </authorList>
    </citation>
    <scope>NUCLEOTIDE SEQUENCE [LARGE SCALE GENOMIC DNA]</scope>
    <source>
        <strain evidence="3 4">S00198</strain>
    </source>
</reference>
<organism evidence="3 4">
    <name type="scientific">Acidovorax soli</name>
    <dbReference type="NCBI Taxonomy" id="592050"/>
    <lineage>
        <taxon>Bacteria</taxon>
        <taxon>Pseudomonadati</taxon>
        <taxon>Pseudomonadota</taxon>
        <taxon>Betaproteobacteria</taxon>
        <taxon>Burkholderiales</taxon>
        <taxon>Comamonadaceae</taxon>
        <taxon>Acidovorax</taxon>
    </lineage>
</organism>
<sequence length="307" mass="33460">MSSEHVIVVEKRSDFRWSDPGVKIVTAEEFIAEGPQARSRVRKVTNLCRSYSYLGTGYYCSLLAEARGDRVTPGVEAILGLARGKARAASIAVLDRLVGPLPGIPRSISTLTLQVFFGRTEDAEFAALARRSFELFRCPLLEIAIERCDAPQGWHVAALQALDPRDVDAHRDEVFTEALGHFTRRSWRPVPPVAAPRMDLAILHDPDDPLPPSSAATLGKLVAIGDSMGIAAELIEKKDFRAWRSSMRCSSARPRPSTTTPSSSPSAPPRRACPSSTTRSPSCAAPTRPTWPSCCAATASPRRARTW</sequence>
<evidence type="ECO:0000313" key="4">
    <source>
        <dbReference type="Proteomes" id="UP000575083"/>
    </source>
</evidence>
<keyword evidence="4" id="KW-1185">Reference proteome</keyword>
<accession>A0A7X0UDK4</accession>
<proteinExistence type="predicted"/>
<evidence type="ECO:0000313" key="3">
    <source>
        <dbReference type="EMBL" id="MBB6563760.1"/>
    </source>
</evidence>
<evidence type="ECO:0000259" key="2">
    <source>
        <dbReference type="Pfam" id="PF14401"/>
    </source>
</evidence>
<name>A0A7X0UDK4_9BURK</name>
<evidence type="ECO:0000256" key="1">
    <source>
        <dbReference type="SAM" id="MobiDB-lite"/>
    </source>
</evidence>
<dbReference type="RefSeq" id="WP_311773880.1">
    <property type="nucleotide sequence ID" value="NZ_JACHLK010000023.1"/>
</dbReference>
<protein>
    <recommendedName>
        <fullName evidence="2">RimK-like ATPgrasp N-terminal domain-containing protein</fullName>
    </recommendedName>
</protein>
<dbReference type="Pfam" id="PF14401">
    <property type="entry name" value="RLAN"/>
    <property type="match status" value="1"/>
</dbReference>
<comment type="caution">
    <text evidence="3">The sequence shown here is derived from an EMBL/GenBank/DDBJ whole genome shotgun (WGS) entry which is preliminary data.</text>
</comment>
<feature type="compositionally biased region" description="Low complexity" evidence="1">
    <location>
        <begin position="248"/>
        <end position="277"/>
    </location>
</feature>
<dbReference type="AlphaFoldDB" id="A0A7X0UDK4"/>
<dbReference type="EMBL" id="JACHLK010000023">
    <property type="protein sequence ID" value="MBB6563760.1"/>
    <property type="molecule type" value="Genomic_DNA"/>
</dbReference>
<dbReference type="InterPro" id="IPR025839">
    <property type="entry name" value="RLAN_dom"/>
</dbReference>
<gene>
    <name evidence="3" type="ORF">HNP48_006486</name>
</gene>